<protein>
    <submittedName>
        <fullName evidence="1">Uncharacterized protein</fullName>
    </submittedName>
</protein>
<dbReference type="Proteomes" id="UP000683557">
    <property type="component" value="Chromosome"/>
</dbReference>
<sequence>MAYVKIAVEVKGRDSELLSYLFRIARGLATLALYQNGPIALETFQAALNVYQAAFEGGKTGNRSEILKRNAARKAATEMLRKIISFLQSVATEDDIPSLVQAGFNACIPKIHRKSVVAPASS</sequence>
<dbReference type="RefSeq" id="WP_216801615.1">
    <property type="nucleotide sequence ID" value="NZ_CP076723.1"/>
</dbReference>
<dbReference type="EMBL" id="CP076723">
    <property type="protein sequence ID" value="QWV94902.1"/>
    <property type="molecule type" value="Genomic_DNA"/>
</dbReference>
<evidence type="ECO:0000313" key="1">
    <source>
        <dbReference type="EMBL" id="QWV94902.1"/>
    </source>
</evidence>
<gene>
    <name evidence="1" type="ORF">KP004_06910</name>
</gene>
<accession>A0ABX8JDZ3</accession>
<name>A0ABX8JDZ3_9BACT</name>
<keyword evidence="2" id="KW-1185">Reference proteome</keyword>
<organism evidence="1 2">
    <name type="scientific">Geomonas oryzisoli</name>
    <dbReference type="NCBI Taxonomy" id="2847992"/>
    <lineage>
        <taxon>Bacteria</taxon>
        <taxon>Pseudomonadati</taxon>
        <taxon>Thermodesulfobacteriota</taxon>
        <taxon>Desulfuromonadia</taxon>
        <taxon>Geobacterales</taxon>
        <taxon>Geobacteraceae</taxon>
        <taxon>Geomonas</taxon>
    </lineage>
</organism>
<reference evidence="1 2" key="1">
    <citation type="submission" date="2021-06" db="EMBL/GenBank/DDBJ databases">
        <title>Gemonas diversity in paddy soil.</title>
        <authorList>
            <person name="Liu G."/>
        </authorList>
    </citation>
    <scope>NUCLEOTIDE SEQUENCE [LARGE SCALE GENOMIC DNA]</scope>
    <source>
        <strain evidence="1 2">RG10</strain>
    </source>
</reference>
<proteinExistence type="predicted"/>
<evidence type="ECO:0000313" key="2">
    <source>
        <dbReference type="Proteomes" id="UP000683557"/>
    </source>
</evidence>